<dbReference type="AlphaFoldDB" id="A0A4S3KS11"/>
<protein>
    <submittedName>
        <fullName evidence="1">Uncharacterized protein</fullName>
    </submittedName>
</protein>
<organism evidence="1 2">
    <name type="scientific">Metallibacterium scheffleri</name>
    <dbReference type="NCBI Taxonomy" id="993689"/>
    <lineage>
        <taxon>Bacteria</taxon>
        <taxon>Pseudomonadati</taxon>
        <taxon>Pseudomonadota</taxon>
        <taxon>Gammaproteobacteria</taxon>
        <taxon>Lysobacterales</taxon>
        <taxon>Rhodanobacteraceae</taxon>
        <taxon>Metallibacterium</taxon>
    </lineage>
</organism>
<proteinExistence type="predicted"/>
<comment type="caution">
    <text evidence="1">The sequence shown here is derived from an EMBL/GenBank/DDBJ whole genome shotgun (WGS) entry which is preliminary data.</text>
</comment>
<gene>
    <name evidence="1" type="ORF">B1806_03820</name>
</gene>
<sequence length="172" mass="18108">MTVNGSSTEGGFNVETLSAPSAAGTVYRIACPRMRDLASMDIQALGSMLATLIEAVDRGATSKATIVLDVLDCNIVPLYVDFAIEHLLERQVRTGVIVACDGSTSHDDDSTLPKALRVNVSAANRQGSLWNPLRQRWVPARLGMDDGALDLAGTRAGHRADSTAGGVKSDGI</sequence>
<keyword evidence="2" id="KW-1185">Reference proteome</keyword>
<accession>A0A4S3KS11</accession>
<dbReference type="EMBL" id="MWQO01000014">
    <property type="protein sequence ID" value="THD11258.1"/>
    <property type="molecule type" value="Genomic_DNA"/>
</dbReference>
<evidence type="ECO:0000313" key="1">
    <source>
        <dbReference type="EMBL" id="THD11258.1"/>
    </source>
</evidence>
<evidence type="ECO:0000313" key="2">
    <source>
        <dbReference type="Proteomes" id="UP000307749"/>
    </source>
</evidence>
<name>A0A4S3KS11_9GAMM</name>
<dbReference type="Proteomes" id="UP000307749">
    <property type="component" value="Unassembled WGS sequence"/>
</dbReference>
<reference evidence="1 2" key="1">
    <citation type="submission" date="2017-02" db="EMBL/GenBank/DDBJ databases">
        <title>Whole genome sequencing of Metallibacterium scheffleri DSM 24874 (T).</title>
        <authorList>
            <person name="Kumar S."/>
            <person name="Patil P."/>
            <person name="Patil P.B."/>
        </authorList>
    </citation>
    <scope>NUCLEOTIDE SEQUENCE [LARGE SCALE GENOMIC DNA]</scope>
    <source>
        <strain evidence="1 2">DSM 24874</strain>
    </source>
</reference>